<dbReference type="OMA" id="YPHHFLA"/>
<dbReference type="PANTHER" id="PTHR14647:SF85">
    <property type="entry name" value="GALACTOSYLCERAMIDE SULFOTRANSFERASE-LIKE"/>
    <property type="match status" value="1"/>
</dbReference>
<protein>
    <submittedName>
        <fullName evidence="10">Uncharacterized protein</fullName>
    </submittedName>
</protein>
<dbReference type="Gene3D" id="3.40.50.300">
    <property type="entry name" value="P-loop containing nucleotide triphosphate hydrolases"/>
    <property type="match status" value="1"/>
</dbReference>
<dbReference type="eggNOG" id="ENOG502QTXT">
    <property type="taxonomic scope" value="Eukaryota"/>
</dbReference>
<gene>
    <name evidence="10" type="ORF">NEMVEDRAFT_v1g34964</name>
</gene>
<dbReference type="GO" id="GO:0001733">
    <property type="term" value="F:galactosylceramide sulfotransferase activity"/>
    <property type="evidence" value="ECO:0007669"/>
    <property type="project" value="InterPro"/>
</dbReference>
<dbReference type="PANTHER" id="PTHR14647">
    <property type="entry name" value="GALACTOSE-3-O-SULFOTRANSFERASE"/>
    <property type="match status" value="1"/>
</dbReference>
<evidence type="ECO:0000313" key="11">
    <source>
        <dbReference type="Proteomes" id="UP000001593"/>
    </source>
</evidence>
<dbReference type="EMBL" id="DS469550">
    <property type="protein sequence ID" value="EDO43829.1"/>
    <property type="molecule type" value="Genomic_DNA"/>
</dbReference>
<dbReference type="InterPro" id="IPR009729">
    <property type="entry name" value="Gal-3-0_sulfotransfrase"/>
</dbReference>
<name>A7RXD9_NEMVE</name>
<accession>A7RXD9</accession>
<dbReference type="GO" id="GO:0009247">
    <property type="term" value="P:glycolipid biosynthetic process"/>
    <property type="evidence" value="ECO:0007669"/>
    <property type="project" value="InterPro"/>
</dbReference>
<sequence>KCVPSDRIIFLKTHKTGSSTITNILNRFGDKNNLLFALPKYGYSLRWPAKFQVSHMAPLPIQPHILANHARNNPLTLYEVFPKTSWKYITILRNPVMQYESLFHFFKFSQLLKVNGHPKEALSMFLQSPRSYKPSNHHTITHLVRNPMLFDLGFEKEYFDNTTALHAYIDFLNREFDLVLIMDYWDESMVLLKRRLCWELDDVIYLKLNSRVNEDKRGNMSESTKQNILRWNHGDAMLFEFFNKLFWANVRAEGPEFYNDLEELQKKKKDVLNRCV</sequence>
<evidence type="ECO:0000313" key="10">
    <source>
        <dbReference type="EMBL" id="EDO43829.1"/>
    </source>
</evidence>
<evidence type="ECO:0000256" key="6">
    <source>
        <dbReference type="ARBA" id="ARBA00022989"/>
    </source>
</evidence>
<evidence type="ECO:0000256" key="7">
    <source>
        <dbReference type="ARBA" id="ARBA00023034"/>
    </source>
</evidence>
<dbReference type="Pfam" id="PF06990">
    <property type="entry name" value="Gal-3-0_sulfotr"/>
    <property type="match status" value="1"/>
</dbReference>
<evidence type="ECO:0000256" key="3">
    <source>
        <dbReference type="ARBA" id="ARBA00022679"/>
    </source>
</evidence>
<evidence type="ECO:0000256" key="1">
    <source>
        <dbReference type="ARBA" id="ARBA00004323"/>
    </source>
</evidence>
<dbReference type="SUPFAM" id="SSF52540">
    <property type="entry name" value="P-loop containing nucleoside triphosphate hydrolases"/>
    <property type="match status" value="1"/>
</dbReference>
<feature type="non-terminal residue" evidence="10">
    <location>
        <position position="276"/>
    </location>
</feature>
<keyword evidence="9" id="KW-0325">Glycoprotein</keyword>
<reference evidence="10 11" key="1">
    <citation type="journal article" date="2007" name="Science">
        <title>Sea anemone genome reveals ancestral eumetazoan gene repertoire and genomic organization.</title>
        <authorList>
            <person name="Putnam N.H."/>
            <person name="Srivastava M."/>
            <person name="Hellsten U."/>
            <person name="Dirks B."/>
            <person name="Chapman J."/>
            <person name="Salamov A."/>
            <person name="Terry A."/>
            <person name="Shapiro H."/>
            <person name="Lindquist E."/>
            <person name="Kapitonov V.V."/>
            <person name="Jurka J."/>
            <person name="Genikhovich G."/>
            <person name="Grigoriev I.V."/>
            <person name="Lucas S.M."/>
            <person name="Steele R.E."/>
            <person name="Finnerty J.R."/>
            <person name="Technau U."/>
            <person name="Martindale M.Q."/>
            <person name="Rokhsar D.S."/>
        </authorList>
    </citation>
    <scope>NUCLEOTIDE SEQUENCE [LARGE SCALE GENOMIC DNA]</scope>
    <source>
        <strain evidence="11">CH2 X CH6</strain>
    </source>
</reference>
<feature type="non-terminal residue" evidence="10">
    <location>
        <position position="1"/>
    </location>
</feature>
<keyword evidence="3" id="KW-0808">Transferase</keyword>
<evidence type="ECO:0000256" key="4">
    <source>
        <dbReference type="ARBA" id="ARBA00022692"/>
    </source>
</evidence>
<keyword evidence="5" id="KW-0735">Signal-anchor</keyword>
<comment type="subcellular location">
    <subcellularLocation>
        <location evidence="1">Golgi apparatus membrane</location>
        <topology evidence="1">Single-pass type II membrane protein</topology>
    </subcellularLocation>
</comment>
<keyword evidence="6" id="KW-1133">Transmembrane helix</keyword>
<comment type="similarity">
    <text evidence="2">Belongs to the galactose-3-O-sulfotransferase family.</text>
</comment>
<dbReference type="PhylomeDB" id="A7RXD9"/>
<dbReference type="HOGENOM" id="CLU_040616_0_1_1"/>
<proteinExistence type="inferred from homology"/>
<keyword evidence="4" id="KW-0812">Transmembrane</keyword>
<keyword evidence="11" id="KW-1185">Reference proteome</keyword>
<dbReference type="GO" id="GO:0000139">
    <property type="term" value="C:Golgi membrane"/>
    <property type="evidence" value="ECO:0007669"/>
    <property type="project" value="UniProtKB-SubCell"/>
</dbReference>
<dbReference type="KEGG" id="nve:5515707"/>
<dbReference type="InterPro" id="IPR027417">
    <property type="entry name" value="P-loop_NTPase"/>
</dbReference>
<evidence type="ECO:0000256" key="2">
    <source>
        <dbReference type="ARBA" id="ARBA00008124"/>
    </source>
</evidence>
<dbReference type="Proteomes" id="UP000001593">
    <property type="component" value="Unassembled WGS sequence"/>
</dbReference>
<evidence type="ECO:0000256" key="8">
    <source>
        <dbReference type="ARBA" id="ARBA00023136"/>
    </source>
</evidence>
<dbReference type="GO" id="GO:0008146">
    <property type="term" value="F:sulfotransferase activity"/>
    <property type="evidence" value="ECO:0000318"/>
    <property type="project" value="GO_Central"/>
</dbReference>
<evidence type="ECO:0000256" key="5">
    <source>
        <dbReference type="ARBA" id="ARBA00022968"/>
    </source>
</evidence>
<keyword evidence="8" id="KW-0472">Membrane</keyword>
<keyword evidence="7" id="KW-0333">Golgi apparatus</keyword>
<dbReference type="OrthoDB" id="514299at2759"/>
<dbReference type="InParanoid" id="A7RXD9"/>
<dbReference type="AlphaFoldDB" id="A7RXD9"/>
<evidence type="ECO:0000256" key="9">
    <source>
        <dbReference type="ARBA" id="ARBA00023180"/>
    </source>
</evidence>
<organism evidence="10 11">
    <name type="scientific">Nematostella vectensis</name>
    <name type="common">Starlet sea anemone</name>
    <dbReference type="NCBI Taxonomy" id="45351"/>
    <lineage>
        <taxon>Eukaryota</taxon>
        <taxon>Metazoa</taxon>
        <taxon>Cnidaria</taxon>
        <taxon>Anthozoa</taxon>
        <taxon>Hexacorallia</taxon>
        <taxon>Actiniaria</taxon>
        <taxon>Edwardsiidae</taxon>
        <taxon>Nematostella</taxon>
    </lineage>
</organism>